<keyword evidence="3" id="KW-1185">Reference proteome</keyword>
<dbReference type="Proteomes" id="UP000192582">
    <property type="component" value="Unassembled WGS sequence"/>
</dbReference>
<proteinExistence type="predicted"/>
<evidence type="ECO:0000256" key="1">
    <source>
        <dbReference type="SAM" id="MobiDB-lite"/>
    </source>
</evidence>
<dbReference type="PROSITE" id="PS51257">
    <property type="entry name" value="PROKAR_LIPOPROTEIN"/>
    <property type="match status" value="1"/>
</dbReference>
<dbReference type="STRING" id="695939.SAMN00790413_01736"/>
<dbReference type="AlphaFoldDB" id="A0A1W1VHV2"/>
<dbReference type="RefSeq" id="WP_245808424.1">
    <property type="nucleotide sequence ID" value="NZ_FWWU01000009.1"/>
</dbReference>
<name>A0A1W1VHV2_9DEIO</name>
<dbReference type="EMBL" id="FWWU01000009">
    <property type="protein sequence ID" value="SMB92810.1"/>
    <property type="molecule type" value="Genomic_DNA"/>
</dbReference>
<accession>A0A1W1VHV2</accession>
<feature type="region of interest" description="Disordered" evidence="1">
    <location>
        <begin position="117"/>
        <end position="136"/>
    </location>
</feature>
<sequence>MSRRAEQRVQNSKPLGRGVAGCALGVAALLSSCAPTLTASTVGRVVNTSTGEEGSVTFGPGALRARAGDTLGKNNVTVQVGGRSYVGRAALVDTAVTAPSRLNFSVGIGFSSGAPTGPALGLETRAGTPRDTSPRTRAGNLIVRTEGDDPATLTCTLQVDPTEHGVGDCMGSNGARYVMQF</sequence>
<protein>
    <recommendedName>
        <fullName evidence="4">Lipoprotein</fullName>
    </recommendedName>
</protein>
<reference evidence="2 3" key="1">
    <citation type="submission" date="2017-04" db="EMBL/GenBank/DDBJ databases">
        <authorList>
            <person name="Afonso C.L."/>
            <person name="Miller P.J."/>
            <person name="Scott M.A."/>
            <person name="Spackman E."/>
            <person name="Goraichik I."/>
            <person name="Dimitrov K.M."/>
            <person name="Suarez D.L."/>
            <person name="Swayne D.E."/>
        </authorList>
    </citation>
    <scope>NUCLEOTIDE SEQUENCE [LARGE SCALE GENOMIC DNA]</scope>
    <source>
        <strain evidence="2 3">KR-140</strain>
    </source>
</reference>
<gene>
    <name evidence="2" type="ORF">SAMN00790413_01736</name>
</gene>
<evidence type="ECO:0000313" key="3">
    <source>
        <dbReference type="Proteomes" id="UP000192582"/>
    </source>
</evidence>
<evidence type="ECO:0000313" key="2">
    <source>
        <dbReference type="EMBL" id="SMB92810.1"/>
    </source>
</evidence>
<organism evidence="2 3">
    <name type="scientific">Deinococcus hopiensis KR-140</name>
    <dbReference type="NCBI Taxonomy" id="695939"/>
    <lineage>
        <taxon>Bacteria</taxon>
        <taxon>Thermotogati</taxon>
        <taxon>Deinococcota</taxon>
        <taxon>Deinococci</taxon>
        <taxon>Deinococcales</taxon>
        <taxon>Deinococcaceae</taxon>
        <taxon>Deinococcus</taxon>
    </lineage>
</organism>
<evidence type="ECO:0008006" key="4">
    <source>
        <dbReference type="Google" id="ProtNLM"/>
    </source>
</evidence>